<feature type="region of interest" description="Disordered" evidence="1">
    <location>
        <begin position="772"/>
        <end position="795"/>
    </location>
</feature>
<feature type="compositionally biased region" description="Polar residues" evidence="1">
    <location>
        <begin position="202"/>
        <end position="220"/>
    </location>
</feature>
<evidence type="ECO:0000313" key="2">
    <source>
        <dbReference type="EMBL" id="OON22521.1"/>
    </source>
</evidence>
<reference evidence="2 3" key="1">
    <citation type="submission" date="2015-03" db="EMBL/GenBank/DDBJ databases">
        <title>Draft genome of the nematode, Opisthorchis viverrini.</title>
        <authorList>
            <person name="Mitreva M."/>
        </authorList>
    </citation>
    <scope>NUCLEOTIDE SEQUENCE [LARGE SCALE GENOMIC DNA]</scope>
    <source>
        <strain evidence="2">Khon Kaen</strain>
    </source>
</reference>
<gene>
    <name evidence="2" type="ORF">X801_01572</name>
</gene>
<keyword evidence="3" id="KW-1185">Reference proteome</keyword>
<name>A0A1S8X752_OPIVI</name>
<evidence type="ECO:0000256" key="1">
    <source>
        <dbReference type="SAM" id="MobiDB-lite"/>
    </source>
</evidence>
<feature type="compositionally biased region" description="Basic and acidic residues" evidence="1">
    <location>
        <begin position="782"/>
        <end position="795"/>
    </location>
</feature>
<feature type="region of interest" description="Disordered" evidence="1">
    <location>
        <begin position="202"/>
        <end position="223"/>
    </location>
</feature>
<organism evidence="2 3">
    <name type="scientific">Opisthorchis viverrini</name>
    <name type="common">Southeast Asian liver fluke</name>
    <dbReference type="NCBI Taxonomy" id="6198"/>
    <lineage>
        <taxon>Eukaryota</taxon>
        <taxon>Metazoa</taxon>
        <taxon>Spiralia</taxon>
        <taxon>Lophotrochozoa</taxon>
        <taxon>Platyhelminthes</taxon>
        <taxon>Trematoda</taxon>
        <taxon>Digenea</taxon>
        <taxon>Opisthorchiida</taxon>
        <taxon>Opisthorchiata</taxon>
        <taxon>Opisthorchiidae</taxon>
        <taxon>Opisthorchis</taxon>
    </lineage>
</organism>
<dbReference type="AlphaFoldDB" id="A0A1S8X752"/>
<evidence type="ECO:0000313" key="3">
    <source>
        <dbReference type="Proteomes" id="UP000243686"/>
    </source>
</evidence>
<protein>
    <submittedName>
        <fullName evidence="2">Uncharacterized protein</fullName>
    </submittedName>
</protein>
<dbReference type="Proteomes" id="UP000243686">
    <property type="component" value="Unassembled WGS sequence"/>
</dbReference>
<sequence>MSYYTNNIPPVLNHQDLNRYYPSDLVDADVAASPCTTTQWHDPVPDYTSSRIALPLSTESVDPNCCSIQSVYSVHPASVKRSDVIDPELAVQTVRSNVCKHRTTNEDAKLDNRASATNWGVSSAIYAPANHDLINESRVVPFLGSAVWGQAYWNQFAVLTHNNPTPVGVPFNSSLGLEYWDLQHPSSLASFLSPNLNGAQRSKYTSHGVTDSTIGTSSKPESGEQASFIRGFEQGNSNVYSGHGSKCDDDFKADDLPIPWPNALNLTPGFLPSSSQLLTNSTKVFDQPDRSSRSVPSQWTNGTQTFACATNNEDVRIANGINQEDLKAFENTSCGLKHPDKGNSVDTESRSRFQQVTGSLELGESADCRKGEHLVTNCDGIQGDTPVASAVTQENYSVRDILCIDIQDRNTSTFTGYCQSYEHCSTRLTIVLSSKSIYSTHSVGHFPEGLRDWIRHIPGVNSDYGPDIVRFLLPLRLLFDPLCMCPYKCNNERHNALGKRATLGLRGSNLLSYEKKYLDERVKDVHSEVEAYRIGGQMFSQSLSKLTASVYMLKRFDVNDGDQNRRAKFRKLERSVQPVSRSNPPELQLMVVPETTSTFEPDGSLKHNKKEQQSDQFAHAIYDSKEVLRQSSDRIKSDDYPGVDGGSPVPQAPIYQSLLNKSESTEAIHGSASIAPPNSSDGSAMYLQSFSDADYTHSPINALTQHWTTSPAHLLANKLTFGSLTSNQLDDAYHGSNEDPFVVGVHPLHRLSQTCMQVDKLLGQNLSEISGSKVDRRRSHLRRTETEQSERTRDYQANEAYNHGSPVFNMHILILKRTIISFFQRFNTNNSPSNLTLQVAKTIQYMRIN</sequence>
<proteinExistence type="predicted"/>
<accession>A0A1S8X752</accession>
<feature type="region of interest" description="Disordered" evidence="1">
    <location>
        <begin position="632"/>
        <end position="653"/>
    </location>
</feature>
<dbReference type="EMBL" id="KV891749">
    <property type="protein sequence ID" value="OON22521.1"/>
    <property type="molecule type" value="Genomic_DNA"/>
</dbReference>